<reference evidence="2" key="1">
    <citation type="journal article" date="2019" name="Int. J. Syst. Evol. Microbiol.">
        <title>The Global Catalogue of Microorganisms (GCM) 10K type strain sequencing project: providing services to taxonomists for standard genome sequencing and annotation.</title>
        <authorList>
            <consortium name="The Broad Institute Genomics Platform"/>
            <consortium name="The Broad Institute Genome Sequencing Center for Infectious Disease"/>
            <person name="Wu L."/>
            <person name="Ma J."/>
        </authorList>
    </citation>
    <scope>NUCLEOTIDE SEQUENCE [LARGE SCALE GENOMIC DNA]</scope>
    <source>
        <strain evidence="2">JCM 12763</strain>
    </source>
</reference>
<dbReference type="Proteomes" id="UP001596242">
    <property type="component" value="Unassembled WGS sequence"/>
</dbReference>
<protein>
    <recommendedName>
        <fullName evidence="3">DUF3558 domain-containing protein</fullName>
    </recommendedName>
</protein>
<evidence type="ECO:0000313" key="2">
    <source>
        <dbReference type="Proteomes" id="UP001596242"/>
    </source>
</evidence>
<name>A0ABW1LXD2_9ACTN</name>
<keyword evidence="2" id="KW-1185">Reference proteome</keyword>
<evidence type="ECO:0000313" key="1">
    <source>
        <dbReference type="EMBL" id="MFC6055730.1"/>
    </source>
</evidence>
<sequence>MATPVLLALILTACNNSDDGLSYNAPDNICGLPADKKVLENLLDDGEKLEQNTGFFTFIEGQTCHIYVDENDSVVSDATWHESGYELRDLFEYSDVKGVRYFKGGKYASWESGVATIIPCPGVSEKGDVLLVEINDIRWNDKSQELLEKFVPSYFDAYKEKLDCGP</sequence>
<organism evidence="1 2">
    <name type="scientific">Streptomyces pratens</name>
    <dbReference type="NCBI Taxonomy" id="887456"/>
    <lineage>
        <taxon>Bacteria</taxon>
        <taxon>Bacillati</taxon>
        <taxon>Actinomycetota</taxon>
        <taxon>Actinomycetes</taxon>
        <taxon>Kitasatosporales</taxon>
        <taxon>Streptomycetaceae</taxon>
        <taxon>Streptomyces</taxon>
    </lineage>
</organism>
<comment type="caution">
    <text evidence="1">The sequence shown here is derived from an EMBL/GenBank/DDBJ whole genome shotgun (WGS) entry which is preliminary data.</text>
</comment>
<dbReference type="EMBL" id="JBHSPT010000022">
    <property type="protein sequence ID" value="MFC6055730.1"/>
    <property type="molecule type" value="Genomic_DNA"/>
</dbReference>
<dbReference type="RefSeq" id="WP_386395340.1">
    <property type="nucleotide sequence ID" value="NZ_JBHSPT010000022.1"/>
</dbReference>
<evidence type="ECO:0008006" key="3">
    <source>
        <dbReference type="Google" id="ProtNLM"/>
    </source>
</evidence>
<proteinExistence type="predicted"/>
<accession>A0ABW1LXD2</accession>
<gene>
    <name evidence="1" type="ORF">ACFP50_09755</name>
</gene>